<feature type="region of interest" description="Disordered" evidence="1">
    <location>
        <begin position="78"/>
        <end position="170"/>
    </location>
</feature>
<evidence type="ECO:0000313" key="3">
    <source>
        <dbReference type="EMBL" id="QNN57740.1"/>
    </source>
</evidence>
<name>A0A7G9RQ65_9BURK</name>
<feature type="compositionally biased region" description="Pro residues" evidence="1">
    <location>
        <begin position="129"/>
        <end position="140"/>
    </location>
</feature>
<dbReference type="KEGG" id="drg:H9K76_02280"/>
<keyword evidence="4" id="KW-1185">Reference proteome</keyword>
<feature type="domain" description="Type II secretion system protein GspB C-terminal" evidence="2">
    <location>
        <begin position="204"/>
        <end position="262"/>
    </location>
</feature>
<dbReference type="Pfam" id="PF16537">
    <property type="entry name" value="T2SSB"/>
    <property type="match status" value="1"/>
</dbReference>
<reference evidence="3 4" key="1">
    <citation type="submission" date="2020-08" db="EMBL/GenBank/DDBJ databases">
        <title>Genome sequence of Diaphorobacter ruginosibacter DSM 27467T.</title>
        <authorList>
            <person name="Hyun D.-W."/>
            <person name="Bae J.-W."/>
        </authorList>
    </citation>
    <scope>NUCLEOTIDE SEQUENCE [LARGE SCALE GENOMIC DNA]</scope>
    <source>
        <strain evidence="3 4">DSM 27467</strain>
    </source>
</reference>
<dbReference type="GO" id="GO:0015627">
    <property type="term" value="C:type II protein secretion system complex"/>
    <property type="evidence" value="ECO:0007669"/>
    <property type="project" value="InterPro"/>
</dbReference>
<feature type="compositionally biased region" description="Basic and acidic residues" evidence="1">
    <location>
        <begin position="143"/>
        <end position="155"/>
    </location>
</feature>
<organism evidence="3 4">
    <name type="scientific">Diaphorobacter ruginosibacter</name>
    <dbReference type="NCBI Taxonomy" id="1715720"/>
    <lineage>
        <taxon>Bacteria</taxon>
        <taxon>Pseudomonadati</taxon>
        <taxon>Pseudomonadota</taxon>
        <taxon>Betaproteobacteria</taxon>
        <taxon>Burkholderiales</taxon>
        <taxon>Comamonadaceae</taxon>
        <taxon>Diaphorobacter</taxon>
    </lineage>
</organism>
<feature type="compositionally biased region" description="Pro residues" evidence="1">
    <location>
        <begin position="112"/>
        <end position="122"/>
    </location>
</feature>
<dbReference type="Proteomes" id="UP000515811">
    <property type="component" value="Chromosome"/>
</dbReference>
<feature type="region of interest" description="Disordered" evidence="1">
    <location>
        <begin position="15"/>
        <end position="42"/>
    </location>
</feature>
<dbReference type="AlphaFoldDB" id="A0A7G9RQ65"/>
<evidence type="ECO:0000256" key="1">
    <source>
        <dbReference type="SAM" id="MobiDB-lite"/>
    </source>
</evidence>
<evidence type="ECO:0000313" key="4">
    <source>
        <dbReference type="Proteomes" id="UP000515811"/>
    </source>
</evidence>
<feature type="compositionally biased region" description="Low complexity" evidence="1">
    <location>
        <begin position="78"/>
        <end position="111"/>
    </location>
</feature>
<proteinExistence type="predicted"/>
<gene>
    <name evidence="3" type="ORF">H9K76_02280</name>
</gene>
<dbReference type="InterPro" id="IPR032389">
    <property type="entry name" value="GspB_C"/>
</dbReference>
<evidence type="ECO:0000259" key="2">
    <source>
        <dbReference type="Pfam" id="PF16537"/>
    </source>
</evidence>
<accession>A0A7G9RQ65</accession>
<dbReference type="EMBL" id="CP060714">
    <property type="protein sequence ID" value="QNN57740.1"/>
    <property type="molecule type" value="Genomic_DNA"/>
</dbReference>
<sequence length="262" mass="26781">MSYILDALRRAQAERGRGSVPGLHTPAASVPQPVQQAPRSGGHRGAWPIAAVAVVAAGALAWLQFSPRTSSREPVVVAKAPEPATSTSTSAASIPAPAPAAEPASVAAPAPSTMPAPEPKPAPVFVDVTPPPPPPAPPVPATRRVEPAKPARQDAAKPPLPTPQEPAAAPVTAAAPAPAAPAAAAVAGPVYTMANLPPAVREQLPNLQLAGITYSSNPKYRMVIVNGQVLHEGESAGPGLVLERIENARTIWAFRGYRYALP</sequence>
<protein>
    <submittedName>
        <fullName evidence="3">General secretion pathway protein GspB</fullName>
    </submittedName>
</protein>
<dbReference type="RefSeq" id="WP_187597985.1">
    <property type="nucleotide sequence ID" value="NZ_CP060714.1"/>
</dbReference>